<evidence type="ECO:0000256" key="1">
    <source>
        <dbReference type="ARBA" id="ARBA00023015"/>
    </source>
</evidence>
<evidence type="ECO:0000313" key="6">
    <source>
        <dbReference type="Proteomes" id="UP001500213"/>
    </source>
</evidence>
<evidence type="ECO:0000259" key="4">
    <source>
        <dbReference type="Pfam" id="PF13490"/>
    </source>
</evidence>
<gene>
    <name evidence="5" type="ORF">GCM10022288_02310</name>
</gene>
<keyword evidence="2" id="KW-0804">Transcription</keyword>
<evidence type="ECO:0000256" key="3">
    <source>
        <dbReference type="SAM" id="Phobius"/>
    </source>
</evidence>
<keyword evidence="3" id="KW-0812">Transmembrane</keyword>
<keyword evidence="6" id="KW-1185">Reference proteome</keyword>
<dbReference type="InterPro" id="IPR027383">
    <property type="entry name" value="Znf_put"/>
</dbReference>
<comment type="caution">
    <text evidence="5">The sequence shown here is derived from an EMBL/GenBank/DDBJ whole genome shotgun (WGS) entry which is preliminary data.</text>
</comment>
<name>A0ABP8AFW9_9MICO</name>
<sequence length="241" mass="25238">MSTDESQPLHEWDAAYVLGALSPEDRRRFEAHLEECPECRASVGELAGLPALLSRVPAPSVDAGRLGAAAPPAGRLGAAEWRPEPPSTLLPALAHRVRRRRVGRRWALAGASVLVAAAIAAAVVLPTSLVTPPSAGTQVALAQTTPSPLSATVSLTARKWGTELAMTCRYDAPPGAYATTRSYALYVTDTSGAATRVSSWSAWPGAEIRASGAVDLQKSQLRSVEVRDTATDAVLLSAPVK</sequence>
<evidence type="ECO:0000313" key="5">
    <source>
        <dbReference type="EMBL" id="GAA4183240.1"/>
    </source>
</evidence>
<evidence type="ECO:0000256" key="2">
    <source>
        <dbReference type="ARBA" id="ARBA00023163"/>
    </source>
</evidence>
<keyword evidence="1" id="KW-0805">Transcription regulation</keyword>
<protein>
    <submittedName>
        <fullName evidence="5">Zf-HC2 domain-containing protein</fullName>
    </submittedName>
</protein>
<keyword evidence="3" id="KW-1133">Transmembrane helix</keyword>
<accession>A0ABP8AFW9</accession>
<dbReference type="RefSeq" id="WP_344772928.1">
    <property type="nucleotide sequence ID" value="NZ_BAABBX010000001.1"/>
</dbReference>
<dbReference type="EMBL" id="BAABBX010000001">
    <property type="protein sequence ID" value="GAA4183240.1"/>
    <property type="molecule type" value="Genomic_DNA"/>
</dbReference>
<keyword evidence="3" id="KW-0472">Membrane</keyword>
<dbReference type="Pfam" id="PF13490">
    <property type="entry name" value="zf-HC2"/>
    <property type="match status" value="1"/>
</dbReference>
<dbReference type="Proteomes" id="UP001500213">
    <property type="component" value="Unassembled WGS sequence"/>
</dbReference>
<organism evidence="5 6">
    <name type="scientific">Gryllotalpicola kribbensis</name>
    <dbReference type="NCBI Taxonomy" id="993084"/>
    <lineage>
        <taxon>Bacteria</taxon>
        <taxon>Bacillati</taxon>
        <taxon>Actinomycetota</taxon>
        <taxon>Actinomycetes</taxon>
        <taxon>Micrococcales</taxon>
        <taxon>Microbacteriaceae</taxon>
        <taxon>Gryllotalpicola</taxon>
    </lineage>
</organism>
<reference evidence="6" key="1">
    <citation type="journal article" date="2019" name="Int. J. Syst. Evol. Microbiol.">
        <title>The Global Catalogue of Microorganisms (GCM) 10K type strain sequencing project: providing services to taxonomists for standard genome sequencing and annotation.</title>
        <authorList>
            <consortium name="The Broad Institute Genomics Platform"/>
            <consortium name="The Broad Institute Genome Sequencing Center for Infectious Disease"/>
            <person name="Wu L."/>
            <person name="Ma J."/>
        </authorList>
    </citation>
    <scope>NUCLEOTIDE SEQUENCE [LARGE SCALE GENOMIC DNA]</scope>
    <source>
        <strain evidence="6">JCM 17593</strain>
    </source>
</reference>
<dbReference type="InterPro" id="IPR041916">
    <property type="entry name" value="Anti_sigma_zinc_sf"/>
</dbReference>
<feature type="transmembrane region" description="Helical" evidence="3">
    <location>
        <begin position="106"/>
        <end position="125"/>
    </location>
</feature>
<dbReference type="Gene3D" id="1.10.10.1320">
    <property type="entry name" value="Anti-sigma factor, zinc-finger domain"/>
    <property type="match status" value="1"/>
</dbReference>
<proteinExistence type="predicted"/>
<feature type="domain" description="Putative zinc-finger" evidence="4">
    <location>
        <begin position="15"/>
        <end position="40"/>
    </location>
</feature>